<feature type="region of interest" description="Disordered" evidence="5">
    <location>
        <begin position="186"/>
        <end position="243"/>
    </location>
</feature>
<sequence>MFYLQTYIYTTEIQRGLAGIGNYSLRVQYLHAKIPKDEISIPKHLLKPDDIVQHVMGEIDTIREDCTTEHTDVVTTTDTILQSEEVEEGKIVSNENTLQDKDLTQKSLARLAVENGHVTFVQQQRAFMVKGTQGTNYAVTLLPKETCQCPSTTHCYHIIAAKLFIGDEIDSKTKIVNLRRLNRKNLKRNDKKSGRKKPRANDYDIDVVPAPDSEAVTTEISSPPCSPVSLSPRTPKQLKTPTVKTPCTGKRLRFADKQADIQPISPRFTCPLPVKKRKLSMQNFSDKTPWVSGLTLEHKNKILTNTWLCSDIINTCTDIVQTQFPGIAGFQATTLAPRFNENTKSWTQDFGTFQSKQAPCVQIHHTGKSHCVTSLQQTRDTTVYVLDSLNSLYTITASLEIQLAAIYGDKKKNFNVKIPEVQQQSNGNDCGLYALANLLEFCVNQNFNPRLKIDYDEQSMRTHLVSCLEQGSLIEFPKMLGLPSDIHVKIHQRKIECVCLCGKPDLYENMIGCEAKRGRVTCSKWSHQTCAGVTSDWFCDEHRQCI</sequence>
<dbReference type="GO" id="GO:0008270">
    <property type="term" value="F:zinc ion binding"/>
    <property type="evidence" value="ECO:0007669"/>
    <property type="project" value="UniProtKB-KW"/>
</dbReference>
<dbReference type="InterPro" id="IPR011011">
    <property type="entry name" value="Znf_FYVE_PHD"/>
</dbReference>
<evidence type="ECO:0000256" key="2">
    <source>
        <dbReference type="ARBA" id="ARBA00022670"/>
    </source>
</evidence>
<dbReference type="SUPFAM" id="SSF54001">
    <property type="entry name" value="Cysteine proteinases"/>
    <property type="match status" value="1"/>
</dbReference>
<dbReference type="GO" id="GO:0008234">
    <property type="term" value="F:cysteine-type peptidase activity"/>
    <property type="evidence" value="ECO:0007669"/>
    <property type="project" value="InterPro"/>
</dbReference>
<feature type="compositionally biased region" description="Low complexity" evidence="5">
    <location>
        <begin position="221"/>
        <end position="232"/>
    </location>
</feature>
<keyword evidence="2" id="KW-0645">Protease</keyword>
<dbReference type="AlphaFoldDB" id="A0A8S3PWI5"/>
<gene>
    <name evidence="8" type="ORF">MEDL_2645</name>
</gene>
<name>A0A8S3PWI5_MYTED</name>
<feature type="domain" description="Ubiquitin-like protease family profile" evidence="6">
    <location>
        <begin position="272"/>
        <end position="441"/>
    </location>
</feature>
<evidence type="ECO:0000259" key="7">
    <source>
        <dbReference type="PROSITE" id="PS50966"/>
    </source>
</evidence>
<organism evidence="8 9">
    <name type="scientific">Mytilus edulis</name>
    <name type="common">Blue mussel</name>
    <dbReference type="NCBI Taxonomy" id="6550"/>
    <lineage>
        <taxon>Eukaryota</taxon>
        <taxon>Metazoa</taxon>
        <taxon>Spiralia</taxon>
        <taxon>Lophotrochozoa</taxon>
        <taxon>Mollusca</taxon>
        <taxon>Bivalvia</taxon>
        <taxon>Autobranchia</taxon>
        <taxon>Pteriomorphia</taxon>
        <taxon>Mytilida</taxon>
        <taxon>Mytiloidea</taxon>
        <taxon>Mytilidae</taxon>
        <taxon>Mytilinae</taxon>
        <taxon>Mytilus</taxon>
    </lineage>
</organism>
<dbReference type="Proteomes" id="UP000683360">
    <property type="component" value="Unassembled WGS sequence"/>
</dbReference>
<dbReference type="PANTHER" id="PTHR34718:SF2">
    <property type="entry name" value="PHD-TYPE DOMAIN-CONTAINING PROTEIN"/>
    <property type="match status" value="1"/>
</dbReference>
<proteinExistence type="inferred from homology"/>
<dbReference type="InterPro" id="IPR003653">
    <property type="entry name" value="Peptidase_C48_C"/>
</dbReference>
<keyword evidence="4" id="KW-0479">Metal-binding</keyword>
<protein>
    <recommendedName>
        <fullName evidence="10">SWIM-type domain-containing protein</fullName>
    </recommendedName>
</protein>
<evidence type="ECO:0000313" key="9">
    <source>
        <dbReference type="Proteomes" id="UP000683360"/>
    </source>
</evidence>
<evidence type="ECO:0008006" key="10">
    <source>
        <dbReference type="Google" id="ProtNLM"/>
    </source>
</evidence>
<dbReference type="PROSITE" id="PS50966">
    <property type="entry name" value="ZF_SWIM"/>
    <property type="match status" value="1"/>
</dbReference>
<comment type="caution">
    <text evidence="8">The sequence shown here is derived from an EMBL/GenBank/DDBJ whole genome shotgun (WGS) entry which is preliminary data.</text>
</comment>
<dbReference type="InterPro" id="IPR038765">
    <property type="entry name" value="Papain-like_cys_pep_sf"/>
</dbReference>
<keyword evidence="9" id="KW-1185">Reference proteome</keyword>
<keyword evidence="4" id="KW-0862">Zinc</keyword>
<dbReference type="EMBL" id="CAJPWZ010000156">
    <property type="protein sequence ID" value="CAG2187180.1"/>
    <property type="molecule type" value="Genomic_DNA"/>
</dbReference>
<evidence type="ECO:0000256" key="4">
    <source>
        <dbReference type="PROSITE-ProRule" id="PRU00325"/>
    </source>
</evidence>
<dbReference type="SUPFAM" id="SSF57903">
    <property type="entry name" value="FYVE/PHD zinc finger"/>
    <property type="match status" value="1"/>
</dbReference>
<keyword evidence="3" id="KW-0378">Hydrolase</keyword>
<dbReference type="InterPro" id="IPR007527">
    <property type="entry name" value="Znf_SWIM"/>
</dbReference>
<keyword evidence="4" id="KW-0863">Zinc-finger</keyword>
<dbReference type="Pfam" id="PF02902">
    <property type="entry name" value="Peptidase_C48"/>
    <property type="match status" value="1"/>
</dbReference>
<evidence type="ECO:0000256" key="5">
    <source>
        <dbReference type="SAM" id="MobiDB-lite"/>
    </source>
</evidence>
<comment type="similarity">
    <text evidence="1">Belongs to the peptidase C48 family.</text>
</comment>
<dbReference type="PROSITE" id="PS50600">
    <property type="entry name" value="ULP_PROTEASE"/>
    <property type="match status" value="1"/>
</dbReference>
<evidence type="ECO:0000259" key="6">
    <source>
        <dbReference type="PROSITE" id="PS50600"/>
    </source>
</evidence>
<dbReference type="PANTHER" id="PTHR34718">
    <property type="entry name" value="PHD-TYPE DOMAIN-CONTAINING PROTEIN"/>
    <property type="match status" value="1"/>
</dbReference>
<evidence type="ECO:0000313" key="8">
    <source>
        <dbReference type="EMBL" id="CAG2187180.1"/>
    </source>
</evidence>
<reference evidence="8" key="1">
    <citation type="submission" date="2021-03" db="EMBL/GenBank/DDBJ databases">
        <authorList>
            <person name="Bekaert M."/>
        </authorList>
    </citation>
    <scope>NUCLEOTIDE SEQUENCE</scope>
</reference>
<evidence type="ECO:0000256" key="3">
    <source>
        <dbReference type="ARBA" id="ARBA00022801"/>
    </source>
</evidence>
<accession>A0A8S3PWI5</accession>
<evidence type="ECO:0000256" key="1">
    <source>
        <dbReference type="ARBA" id="ARBA00005234"/>
    </source>
</evidence>
<feature type="domain" description="SWIM-type" evidence="7">
    <location>
        <begin position="137"/>
        <end position="166"/>
    </location>
</feature>
<dbReference type="Gene3D" id="3.40.395.10">
    <property type="entry name" value="Adenoviral Proteinase, Chain A"/>
    <property type="match status" value="1"/>
</dbReference>
<dbReference type="GO" id="GO:0006508">
    <property type="term" value="P:proteolysis"/>
    <property type="evidence" value="ECO:0007669"/>
    <property type="project" value="UniProtKB-KW"/>
</dbReference>
<dbReference type="OrthoDB" id="5985686at2759"/>